<accession>A0A3P7WIU5</accession>
<keyword evidence="2" id="KW-1185">Reference proteome</keyword>
<dbReference type="Proteomes" id="UP000268014">
    <property type="component" value="Unassembled WGS sequence"/>
</dbReference>
<dbReference type="EMBL" id="UZAF01017978">
    <property type="protein sequence ID" value="VDO46747.1"/>
    <property type="molecule type" value="Genomic_DNA"/>
</dbReference>
<gene>
    <name evidence="1" type="ORF">HPLM_LOCUS12796</name>
</gene>
<reference evidence="1 2" key="1">
    <citation type="submission" date="2018-11" db="EMBL/GenBank/DDBJ databases">
        <authorList>
            <consortium name="Pathogen Informatics"/>
        </authorList>
    </citation>
    <scope>NUCLEOTIDE SEQUENCE [LARGE SCALE GENOMIC DNA]</scope>
    <source>
        <strain evidence="1 2">MHpl1</strain>
    </source>
</reference>
<evidence type="ECO:0000313" key="2">
    <source>
        <dbReference type="Proteomes" id="UP000268014"/>
    </source>
</evidence>
<evidence type="ECO:0000313" key="1">
    <source>
        <dbReference type="EMBL" id="VDO46747.1"/>
    </source>
</evidence>
<protein>
    <submittedName>
        <fullName evidence="1">Uncharacterized protein</fullName>
    </submittedName>
</protein>
<proteinExistence type="predicted"/>
<sequence>MFDELALLQTISPRRLKIYFVLVETYTTFVDIIFQRFNGIAVKTGGAAFRMSDYTAVRKFFDKYFNGIVGRDMVSFKPFYIADPSHDYIQTDLFSVTANSDYSAFLISSNGGSSGENHVNLIIGIVHDNSELSVLSEIMDVMVQGWQESTKFVES</sequence>
<name>A0A3P7WIU5_HAEPC</name>
<dbReference type="AlphaFoldDB" id="A0A3P7WIU5"/>
<organism evidence="1 2">
    <name type="scientific">Haemonchus placei</name>
    <name type="common">Barber's pole worm</name>
    <dbReference type="NCBI Taxonomy" id="6290"/>
    <lineage>
        <taxon>Eukaryota</taxon>
        <taxon>Metazoa</taxon>
        <taxon>Ecdysozoa</taxon>
        <taxon>Nematoda</taxon>
        <taxon>Chromadorea</taxon>
        <taxon>Rhabditida</taxon>
        <taxon>Rhabditina</taxon>
        <taxon>Rhabditomorpha</taxon>
        <taxon>Strongyloidea</taxon>
        <taxon>Trichostrongylidae</taxon>
        <taxon>Haemonchus</taxon>
    </lineage>
</organism>